<reference evidence="1 2" key="1">
    <citation type="journal article" date="2020" name="Microb. Genom.">
        <title>Genetic diversity of clinical and environmental Mucorales isolates obtained from an investigation of mucormycosis cases among solid organ transplant recipients.</title>
        <authorList>
            <person name="Nguyen M.H."/>
            <person name="Kaul D."/>
            <person name="Muto C."/>
            <person name="Cheng S.J."/>
            <person name="Richter R.A."/>
            <person name="Bruno V.M."/>
            <person name="Liu G."/>
            <person name="Beyhan S."/>
            <person name="Sundermann A.J."/>
            <person name="Mounaud S."/>
            <person name="Pasculle A.W."/>
            <person name="Nierman W.C."/>
            <person name="Driscoll E."/>
            <person name="Cumbie R."/>
            <person name="Clancy C.J."/>
            <person name="Dupont C.L."/>
        </authorList>
    </citation>
    <scope>NUCLEOTIDE SEQUENCE [LARGE SCALE GENOMIC DNA]</scope>
    <source>
        <strain evidence="1 2">GL24</strain>
    </source>
</reference>
<dbReference type="Proteomes" id="UP000740926">
    <property type="component" value="Unassembled WGS sequence"/>
</dbReference>
<evidence type="ECO:0000313" key="1">
    <source>
        <dbReference type="EMBL" id="KAG1539968.1"/>
    </source>
</evidence>
<comment type="caution">
    <text evidence="1">The sequence shown here is derived from an EMBL/GenBank/DDBJ whole genome shotgun (WGS) entry which is preliminary data.</text>
</comment>
<keyword evidence="2" id="KW-1185">Reference proteome</keyword>
<accession>A0A9P6Y5N5</accession>
<dbReference type="EMBL" id="JAANIU010006869">
    <property type="protein sequence ID" value="KAG1539968.1"/>
    <property type="molecule type" value="Genomic_DNA"/>
</dbReference>
<protein>
    <submittedName>
        <fullName evidence="1">Uncharacterized protein</fullName>
    </submittedName>
</protein>
<evidence type="ECO:0000313" key="2">
    <source>
        <dbReference type="Proteomes" id="UP000740926"/>
    </source>
</evidence>
<dbReference type="AlphaFoldDB" id="A0A9P6Y5N5"/>
<organism evidence="1 2">
    <name type="scientific">Rhizopus delemar</name>
    <dbReference type="NCBI Taxonomy" id="936053"/>
    <lineage>
        <taxon>Eukaryota</taxon>
        <taxon>Fungi</taxon>
        <taxon>Fungi incertae sedis</taxon>
        <taxon>Mucoromycota</taxon>
        <taxon>Mucoromycotina</taxon>
        <taxon>Mucoromycetes</taxon>
        <taxon>Mucorales</taxon>
        <taxon>Mucorineae</taxon>
        <taxon>Rhizopodaceae</taxon>
        <taxon>Rhizopus</taxon>
    </lineage>
</organism>
<sequence length="219" mass="23442">MEMAADDAFLASPTHVIHRGLHEALDVALGRTTALLQELRQRPVAHAQPAAHGVQRLVAGQDAVVQPVTELFLPPAEVGHAVVVVAMRHQQPAAVGGHVDGASAHLHRRQHQPAHLAQRCIVVTRDVDDLGAGAAQRMQGLDDFAVRLPPVGAAMGHPPQIDDVADQVQAFAAQLREEPRQLAGVAVTRTQVHAGDEHCAPVRRQVRRRAHAAAPASRR</sequence>
<gene>
    <name evidence="1" type="ORF">G6F50_014427</name>
</gene>
<name>A0A9P6Y5N5_9FUNG</name>
<proteinExistence type="predicted"/>